<evidence type="ECO:0000256" key="3">
    <source>
        <dbReference type="ARBA" id="ARBA00022448"/>
    </source>
</evidence>
<keyword evidence="3" id="KW-0813">Transport</keyword>
<feature type="transmembrane region" description="Helical" evidence="8">
    <location>
        <begin position="124"/>
        <end position="148"/>
    </location>
</feature>
<gene>
    <name evidence="9" type="ORF">AOG27_06915</name>
    <name evidence="10" type="ORF">PQI24_03850</name>
</gene>
<keyword evidence="5 8" id="KW-0812">Transmembrane</keyword>
<sequence length="235" mass="25083">MTDFVLVYLILIIGACLQSVIGFGLGMLCVPVLYWLMPELVPGPMILNALFLTSVLMIKHRGAIDMKQTGISIIGGAVGVILAAVVMWYVNAKQYQLLLGVSILIVVALSIIGMKPKISTITSLLASMSSGFLGTTTSAGGAPMGLLYQAEDKDKIKANLSAFFVFINLFGIIVLMLTGSADMGDVKLFFFCLPAILIGWGLSFVINNNLNEKAIRGIILLVAGLSGLALIFIHR</sequence>
<comment type="subcellular location">
    <subcellularLocation>
        <location evidence="1 8">Cell membrane</location>
        <topology evidence="1 8">Multi-pass membrane protein</topology>
    </subcellularLocation>
</comment>
<protein>
    <recommendedName>
        <fullName evidence="8">Probable membrane transporter protein</fullName>
    </recommendedName>
</protein>
<dbReference type="PANTHER" id="PTHR30269">
    <property type="entry name" value="TRANSMEMBRANE PROTEIN YFCA"/>
    <property type="match status" value="1"/>
</dbReference>
<dbReference type="GO" id="GO:0005886">
    <property type="term" value="C:plasma membrane"/>
    <property type="evidence" value="ECO:0007669"/>
    <property type="project" value="UniProtKB-SubCell"/>
</dbReference>
<reference evidence="10 12" key="2">
    <citation type="submission" date="2023-01" db="EMBL/GenBank/DDBJ databases">
        <title>Trichodesmium-associated heterotrophic epibiont bacteria.</title>
        <authorList>
            <person name="Cleveland C.S."/>
            <person name="Webb E.A."/>
        </authorList>
    </citation>
    <scope>NUCLEOTIDE SEQUENCE [LARGE SCALE GENOMIC DNA]</scope>
    <source>
        <strain evidence="10 12">USCH2</strain>
    </source>
</reference>
<evidence type="ECO:0000256" key="6">
    <source>
        <dbReference type="ARBA" id="ARBA00022989"/>
    </source>
</evidence>
<dbReference type="PATRIC" id="fig|570156.3.peg.2435"/>
<accession>A0A0P7E1S3</accession>
<keyword evidence="6 8" id="KW-1133">Transmembrane helix</keyword>
<dbReference type="STRING" id="570156.AOG27_06915"/>
<feature type="transmembrane region" description="Helical" evidence="8">
    <location>
        <begin position="160"/>
        <end position="181"/>
    </location>
</feature>
<dbReference type="AlphaFoldDB" id="A0A0P7E1S3"/>
<keyword evidence="4 8" id="KW-1003">Cell membrane</keyword>
<feature type="transmembrane region" description="Helical" evidence="8">
    <location>
        <begin position="7"/>
        <end position="34"/>
    </location>
</feature>
<dbReference type="InterPro" id="IPR052017">
    <property type="entry name" value="TSUP"/>
</dbReference>
<feature type="transmembrane region" description="Helical" evidence="8">
    <location>
        <begin position="95"/>
        <end position="112"/>
    </location>
</feature>
<feature type="transmembrane region" description="Helical" evidence="8">
    <location>
        <begin position="188"/>
        <end position="208"/>
    </location>
</feature>
<evidence type="ECO:0000313" key="12">
    <source>
        <dbReference type="Proteomes" id="UP001377972"/>
    </source>
</evidence>
<comment type="caution">
    <text evidence="9">The sequence shown here is derived from an EMBL/GenBank/DDBJ whole genome shotgun (WGS) entry which is preliminary data.</text>
</comment>
<dbReference type="RefSeq" id="WP_054552287.1">
    <property type="nucleotide sequence ID" value="NZ_JAQPZS010000002.1"/>
</dbReference>
<evidence type="ECO:0000256" key="5">
    <source>
        <dbReference type="ARBA" id="ARBA00022692"/>
    </source>
</evidence>
<dbReference type="Proteomes" id="UP000050378">
    <property type="component" value="Unassembled WGS sequence"/>
</dbReference>
<dbReference type="PANTHER" id="PTHR30269:SF37">
    <property type="entry name" value="MEMBRANE TRANSPORTER PROTEIN"/>
    <property type="match status" value="1"/>
</dbReference>
<dbReference type="OrthoDB" id="5472127at2"/>
<keyword evidence="7 8" id="KW-0472">Membrane</keyword>
<dbReference type="Pfam" id="PF01925">
    <property type="entry name" value="TauE"/>
    <property type="match status" value="1"/>
</dbReference>
<evidence type="ECO:0000256" key="2">
    <source>
        <dbReference type="ARBA" id="ARBA00009142"/>
    </source>
</evidence>
<dbReference type="Proteomes" id="UP001377972">
    <property type="component" value="Unassembled WGS sequence"/>
</dbReference>
<evidence type="ECO:0000313" key="11">
    <source>
        <dbReference type="Proteomes" id="UP000050378"/>
    </source>
</evidence>
<feature type="transmembrane region" description="Helical" evidence="8">
    <location>
        <begin position="214"/>
        <end position="233"/>
    </location>
</feature>
<feature type="transmembrane region" description="Helical" evidence="8">
    <location>
        <begin position="40"/>
        <end position="58"/>
    </location>
</feature>
<name>A0A0P7E1S3_9GAMM</name>
<dbReference type="EMBL" id="LJTC01000004">
    <property type="protein sequence ID" value="KPM84029.1"/>
    <property type="molecule type" value="Genomic_DNA"/>
</dbReference>
<evidence type="ECO:0000313" key="10">
    <source>
        <dbReference type="EMBL" id="MEJ6495147.1"/>
    </source>
</evidence>
<evidence type="ECO:0000313" key="9">
    <source>
        <dbReference type="EMBL" id="KPM84029.1"/>
    </source>
</evidence>
<organism evidence="9 11">
    <name type="scientific">Pseudoalteromonas lipolytica</name>
    <dbReference type="NCBI Taxonomy" id="570156"/>
    <lineage>
        <taxon>Bacteria</taxon>
        <taxon>Pseudomonadati</taxon>
        <taxon>Pseudomonadota</taxon>
        <taxon>Gammaproteobacteria</taxon>
        <taxon>Alteromonadales</taxon>
        <taxon>Pseudoalteromonadaceae</taxon>
        <taxon>Pseudoalteromonas</taxon>
    </lineage>
</organism>
<evidence type="ECO:0000256" key="7">
    <source>
        <dbReference type="ARBA" id="ARBA00023136"/>
    </source>
</evidence>
<evidence type="ECO:0000256" key="1">
    <source>
        <dbReference type="ARBA" id="ARBA00004651"/>
    </source>
</evidence>
<feature type="transmembrane region" description="Helical" evidence="8">
    <location>
        <begin position="70"/>
        <end position="89"/>
    </location>
</feature>
<dbReference type="InterPro" id="IPR002781">
    <property type="entry name" value="TM_pro_TauE-like"/>
</dbReference>
<comment type="similarity">
    <text evidence="2 8">Belongs to the 4-toluene sulfonate uptake permease (TSUP) (TC 2.A.102) family.</text>
</comment>
<reference evidence="9 11" key="1">
    <citation type="submission" date="2015-09" db="EMBL/GenBank/DDBJ databases">
        <title>Draft Genome Sequence of Pseudoalteromonas lipolytica UCD-48B.</title>
        <authorList>
            <person name="Krusor M."/>
            <person name="Coil D.A."/>
            <person name="Lang J.M."/>
            <person name="Eisen J.A."/>
            <person name="Alexiev A."/>
        </authorList>
    </citation>
    <scope>NUCLEOTIDE SEQUENCE [LARGE SCALE GENOMIC DNA]</scope>
    <source>
        <strain evidence="9 11">UCD-48B</strain>
    </source>
</reference>
<dbReference type="EMBL" id="JAQPZS010000002">
    <property type="protein sequence ID" value="MEJ6495147.1"/>
    <property type="molecule type" value="Genomic_DNA"/>
</dbReference>
<proteinExistence type="inferred from homology"/>
<evidence type="ECO:0000256" key="4">
    <source>
        <dbReference type="ARBA" id="ARBA00022475"/>
    </source>
</evidence>
<keyword evidence="12" id="KW-1185">Reference proteome</keyword>
<evidence type="ECO:0000256" key="8">
    <source>
        <dbReference type="RuleBase" id="RU363041"/>
    </source>
</evidence>